<dbReference type="GO" id="GO:0005886">
    <property type="term" value="C:plasma membrane"/>
    <property type="evidence" value="ECO:0007669"/>
    <property type="project" value="UniProtKB-SubCell"/>
</dbReference>
<keyword evidence="2" id="KW-0812">Transmembrane</keyword>
<keyword evidence="2" id="KW-0520">NAD</keyword>
<dbReference type="eggNOG" id="COG0839">
    <property type="taxonomic scope" value="Bacteria"/>
</dbReference>
<dbReference type="InterPro" id="IPR042106">
    <property type="entry name" value="Nuo/plastoQ_OxRdtase_6_NuoJ"/>
</dbReference>
<dbReference type="AlphaFoldDB" id="T2G7L0"/>
<comment type="function">
    <text evidence="2">NDH-1 shuttles electrons from NADH, via FMN and iron-sulfur (Fe-S) centers, to quinones in the respiratory chain. Couples the redox reaction to proton translocation (for every two electrons transferred, four hydrogen ions are translocated across the cytoplasmic membrane), and thus conserves the redox energy in a proton gradient.</text>
</comment>
<dbReference type="OrthoDB" id="5405547at2"/>
<reference evidence="4" key="2">
    <citation type="submission" date="2013-07" db="EMBL/GenBank/DDBJ databases">
        <authorList>
            <person name="Morais-Silva F.O."/>
            <person name="Rezende A.M."/>
            <person name="Pimentel C."/>
            <person name="Resende D.M."/>
            <person name="Santos C.I."/>
            <person name="Clemente C."/>
            <person name="de Oliveira L.M."/>
            <person name="da Silva S.M."/>
            <person name="Costa D.A."/>
            <person name="Varela-Raposo A."/>
            <person name="Horacio E.C.A."/>
            <person name="Matos M."/>
            <person name="Flores O."/>
            <person name="Ruiz J.C."/>
            <person name="Rodrigues-Pousada C."/>
        </authorList>
    </citation>
    <scope>NUCLEOTIDE SEQUENCE [LARGE SCALE GENOMIC DNA]</scope>
    <source>
        <strain evidence="4">ATCC 19364 / DSM 1382 / NCIMB 9332 / VKM B-1759</strain>
    </source>
</reference>
<feature type="transmembrane region" description="Helical" evidence="2">
    <location>
        <begin position="39"/>
        <end position="57"/>
    </location>
</feature>
<dbReference type="HOGENOM" id="CLU_085957_2_1_7"/>
<organism evidence="3 4">
    <name type="scientific">Megalodesulfovibrio gigas (strain ATCC 19364 / DSM 1382 / NCIMB 9332 / VKM B-1759)</name>
    <name type="common">Desulfovibrio gigas</name>
    <dbReference type="NCBI Taxonomy" id="1121448"/>
    <lineage>
        <taxon>Bacteria</taxon>
        <taxon>Pseudomonadati</taxon>
        <taxon>Thermodesulfobacteriota</taxon>
        <taxon>Desulfovibrionia</taxon>
        <taxon>Desulfovibrionales</taxon>
        <taxon>Desulfovibrionaceae</taxon>
        <taxon>Megalodesulfovibrio</taxon>
    </lineage>
</organism>
<feature type="transmembrane region" description="Helical" evidence="2">
    <location>
        <begin position="143"/>
        <end position="166"/>
    </location>
</feature>
<dbReference type="GO" id="GO:0048038">
    <property type="term" value="F:quinone binding"/>
    <property type="evidence" value="ECO:0007669"/>
    <property type="project" value="UniProtKB-UniRule"/>
</dbReference>
<dbReference type="PATRIC" id="fig|1121448.10.peg.253"/>
<gene>
    <name evidence="3" type="primary">nuoJ</name>
    <name evidence="3" type="ORF">DGI_0247</name>
</gene>
<evidence type="ECO:0000313" key="3">
    <source>
        <dbReference type="EMBL" id="AGW12179.1"/>
    </source>
</evidence>
<dbReference type="PANTHER" id="PTHR33269">
    <property type="entry name" value="NADH-UBIQUINONE OXIDOREDUCTASE CHAIN 6"/>
    <property type="match status" value="1"/>
</dbReference>
<keyword evidence="2" id="KW-1133">Transmembrane helix</keyword>
<keyword evidence="3" id="KW-0830">Ubiquinone</keyword>
<name>T2G7L0_MEGG1</name>
<dbReference type="RefSeq" id="WP_021758775.1">
    <property type="nucleotide sequence ID" value="NC_022444.1"/>
</dbReference>
<evidence type="ECO:0000313" key="4">
    <source>
        <dbReference type="Proteomes" id="UP000016587"/>
    </source>
</evidence>
<protein>
    <recommendedName>
        <fullName evidence="2">NADH-quinone oxidoreductase subunit J</fullName>
        <ecNumber evidence="2">7.1.1.-</ecNumber>
    </recommendedName>
</protein>
<dbReference type="PANTHER" id="PTHR33269:SF17">
    <property type="entry name" value="NADH-UBIQUINONE OXIDOREDUCTASE CHAIN 6"/>
    <property type="match status" value="1"/>
</dbReference>
<evidence type="ECO:0000256" key="2">
    <source>
        <dbReference type="RuleBase" id="RU004429"/>
    </source>
</evidence>
<dbReference type="KEGG" id="dgg:DGI_0247"/>
<dbReference type="Proteomes" id="UP000016587">
    <property type="component" value="Chromosome"/>
</dbReference>
<comment type="subcellular location">
    <subcellularLocation>
        <location evidence="2">Cell membrane</location>
        <topology evidence="2">Multi-pass membrane protein</topology>
    </subcellularLocation>
</comment>
<accession>T2G7L0</accession>
<dbReference type="Pfam" id="PF00499">
    <property type="entry name" value="Oxidored_q3"/>
    <property type="match status" value="1"/>
</dbReference>
<keyword evidence="2" id="KW-0874">Quinone</keyword>
<comment type="catalytic activity">
    <reaction evidence="2">
        <text>a quinone + NADH + 5 H(+)(in) = a quinol + NAD(+) + 4 H(+)(out)</text>
        <dbReference type="Rhea" id="RHEA:57888"/>
        <dbReference type="ChEBI" id="CHEBI:15378"/>
        <dbReference type="ChEBI" id="CHEBI:24646"/>
        <dbReference type="ChEBI" id="CHEBI:57540"/>
        <dbReference type="ChEBI" id="CHEBI:57945"/>
        <dbReference type="ChEBI" id="CHEBI:132124"/>
    </reaction>
</comment>
<dbReference type="InterPro" id="IPR001457">
    <property type="entry name" value="NADH_UbQ/plastoQ_OxRdtase_su6"/>
</dbReference>
<feature type="transmembrane region" description="Helical" evidence="2">
    <location>
        <begin position="99"/>
        <end position="117"/>
    </location>
</feature>
<keyword evidence="4" id="KW-1185">Reference proteome</keyword>
<dbReference type="EC" id="7.1.1.-" evidence="2"/>
<keyword evidence="2" id="KW-1003">Cell membrane</keyword>
<dbReference type="Gene3D" id="1.20.120.1200">
    <property type="entry name" value="NADH-ubiquinone/plastoquinone oxidoreductase chain 6, subunit NuoJ"/>
    <property type="match status" value="1"/>
</dbReference>
<sequence length="172" mass="18019">MTLDFLTADATAKALFLLYFLAILVGGIMAVAAKNLVKAMLGLVKTLFGVSGMYLLMQAPFIALMQLLIYVGAVSVLIFFAIMLTRGEEEGCPAASKKILAVLAAASPAAILGGLLLRHAPMPSGTPVETSLAVLGNLLLTDYVLAFEAISLVLFVAMAGAVVLGFERRLSK</sequence>
<dbReference type="EMBL" id="CP006585">
    <property type="protein sequence ID" value="AGW12179.1"/>
    <property type="molecule type" value="Genomic_DNA"/>
</dbReference>
<dbReference type="STRING" id="1121448.DGI_0247"/>
<keyword evidence="2" id="KW-0472">Membrane</keyword>
<reference evidence="3 4" key="1">
    <citation type="journal article" date="2013" name="J. Bacteriol.">
        <title>Roles of HynAB and Ech, the only two hydrogenases found in the model sulfate reducer Desulfovibrio gigas.</title>
        <authorList>
            <person name="Morais-Silva F.O."/>
            <person name="Santos C.I."/>
            <person name="Rodrigues R."/>
            <person name="Pereira I.A."/>
            <person name="Rodrigues-Pousada C."/>
        </authorList>
    </citation>
    <scope>NUCLEOTIDE SEQUENCE [LARGE SCALE GENOMIC DNA]</scope>
    <source>
        <strain evidence="4">ATCC 19364 / DSM 1382 / NCIMB 9332 / VKM B-1759</strain>
    </source>
</reference>
<comment type="similarity">
    <text evidence="1 2">Belongs to the complex I subunit 6 family.</text>
</comment>
<feature type="transmembrane region" description="Helical" evidence="2">
    <location>
        <begin position="12"/>
        <end position="32"/>
    </location>
</feature>
<evidence type="ECO:0000256" key="1">
    <source>
        <dbReference type="ARBA" id="ARBA00005698"/>
    </source>
</evidence>
<dbReference type="GO" id="GO:0008137">
    <property type="term" value="F:NADH dehydrogenase (ubiquinone) activity"/>
    <property type="evidence" value="ECO:0007669"/>
    <property type="project" value="UniProtKB-UniRule"/>
</dbReference>
<feature type="transmembrane region" description="Helical" evidence="2">
    <location>
        <begin position="63"/>
        <end position="87"/>
    </location>
</feature>
<proteinExistence type="inferred from homology"/>